<proteinExistence type="predicted"/>
<evidence type="ECO:0000313" key="3">
    <source>
        <dbReference type="EMBL" id="CAE0142160.1"/>
    </source>
</evidence>
<feature type="region of interest" description="Disordered" evidence="1">
    <location>
        <begin position="160"/>
        <end position="228"/>
    </location>
</feature>
<keyword evidence="2" id="KW-0472">Membrane</keyword>
<feature type="transmembrane region" description="Helical" evidence="2">
    <location>
        <begin position="48"/>
        <end position="71"/>
    </location>
</feature>
<reference evidence="3" key="1">
    <citation type="submission" date="2021-01" db="EMBL/GenBank/DDBJ databases">
        <authorList>
            <person name="Corre E."/>
            <person name="Pelletier E."/>
            <person name="Niang G."/>
            <person name="Scheremetjew M."/>
            <person name="Finn R."/>
            <person name="Kale V."/>
            <person name="Holt S."/>
            <person name="Cochrane G."/>
            <person name="Meng A."/>
            <person name="Brown T."/>
            <person name="Cohen L."/>
        </authorList>
    </citation>
    <scope>NUCLEOTIDE SEQUENCE</scope>
    <source>
        <strain evidence="3">CCMP281</strain>
    </source>
</reference>
<evidence type="ECO:0000256" key="2">
    <source>
        <dbReference type="SAM" id="Phobius"/>
    </source>
</evidence>
<organism evidence="3">
    <name type="scientific">Haptolina ericina</name>
    <dbReference type="NCBI Taxonomy" id="156174"/>
    <lineage>
        <taxon>Eukaryota</taxon>
        <taxon>Haptista</taxon>
        <taxon>Haptophyta</taxon>
        <taxon>Prymnesiophyceae</taxon>
        <taxon>Prymnesiales</taxon>
        <taxon>Prymnesiaceae</taxon>
        <taxon>Haptolina</taxon>
    </lineage>
</organism>
<sequence length="228" mass="24578">MATSKSLLHSSDKPRIGYVGNYNKRAGQRPGSLEVTDLDRWKCLVCRVACCGVVTTLTVGNAILCSLPLFFDHGDPDPAAPTAPPPSIENLSITNSSANSSSDMWLDAGFGIFLPIVLKFSDEDMEALGMMWRISVVQALLVLVGFFICRRGRARALASCNRPTQNEPPAAPPKRRRKRVHELRQEQLTVAEPELDAPQGETQSGTEAEAVPADGTGIETATMQSAVA</sequence>
<name>A0A7S3BQN8_9EUKA</name>
<evidence type="ECO:0000256" key="1">
    <source>
        <dbReference type="SAM" id="MobiDB-lite"/>
    </source>
</evidence>
<feature type="transmembrane region" description="Helical" evidence="2">
    <location>
        <begin position="130"/>
        <end position="149"/>
    </location>
</feature>
<protein>
    <submittedName>
        <fullName evidence="3">Uncharacterized protein</fullName>
    </submittedName>
</protein>
<keyword evidence="2" id="KW-0812">Transmembrane</keyword>
<feature type="compositionally biased region" description="Polar residues" evidence="1">
    <location>
        <begin position="219"/>
        <end position="228"/>
    </location>
</feature>
<accession>A0A7S3BQN8</accession>
<keyword evidence="2" id="KW-1133">Transmembrane helix</keyword>
<gene>
    <name evidence="3" type="ORF">HERI1096_LOCUS34181</name>
</gene>
<dbReference type="AlphaFoldDB" id="A0A7S3BQN8"/>
<dbReference type="EMBL" id="HBHX01061877">
    <property type="protein sequence ID" value="CAE0142160.1"/>
    <property type="molecule type" value="Transcribed_RNA"/>
</dbReference>